<accession>A0A4U9U7U8</accession>
<reference evidence="1 2" key="1">
    <citation type="submission" date="2019-05" db="EMBL/GenBank/DDBJ databases">
        <authorList>
            <consortium name="Pathogen Informatics"/>
        </authorList>
    </citation>
    <scope>NUCLEOTIDE SEQUENCE [LARGE SCALE GENOMIC DNA]</scope>
    <source>
        <strain evidence="1 2">NCTC11429</strain>
    </source>
</reference>
<dbReference type="AlphaFoldDB" id="A0A4U9U7U8"/>
<name>A0A4U9U7U8_9SPHI</name>
<organism evidence="1 2">
    <name type="scientific">Sphingobacterium thalpophilum</name>
    <dbReference type="NCBI Taxonomy" id="259"/>
    <lineage>
        <taxon>Bacteria</taxon>
        <taxon>Pseudomonadati</taxon>
        <taxon>Bacteroidota</taxon>
        <taxon>Sphingobacteriia</taxon>
        <taxon>Sphingobacteriales</taxon>
        <taxon>Sphingobacteriaceae</taxon>
        <taxon>Sphingobacterium</taxon>
    </lineage>
</organism>
<evidence type="ECO:0000313" key="1">
    <source>
        <dbReference type="EMBL" id="VTR29020.1"/>
    </source>
</evidence>
<dbReference type="Proteomes" id="UP000308196">
    <property type="component" value="Chromosome"/>
</dbReference>
<dbReference type="GeneID" id="78461150"/>
<evidence type="ECO:0000313" key="2">
    <source>
        <dbReference type="Proteomes" id="UP000308196"/>
    </source>
</evidence>
<evidence type="ECO:0008006" key="3">
    <source>
        <dbReference type="Google" id="ProtNLM"/>
    </source>
</evidence>
<dbReference type="RefSeq" id="WP_028070057.1">
    <property type="nucleotide sequence ID" value="NZ_LR590484.1"/>
</dbReference>
<sequence length="285" mass="33245">MTYRIIIVLFAVSLFSKGYPQTTNSRISFFIDQTVSNYDWNVAGDIYGRNPTVLSELFFNDINYTAIGLFYSYLYKDEEFTFSCNVSNNGKGKLTDIDYLNDNRQNIYNYEEYKINSIIYSSFALTWRHSLHVRKFFTAFLSTNLNYERHHIPIIEEASNLDSYYNFSIKHLGLSSGLGFRKTLHFELQNTIYLSKLNTEGFWNLRSNFKNPSFTQNGTGWTNDVSFLVAYPYRNFSIGLKTHYKTSFFKKGTDITHMANGDEKTRLNEFNSNNLGANLYISFLL</sequence>
<dbReference type="KEGG" id="stha:NCTC11429_00333"/>
<dbReference type="EMBL" id="LR590484">
    <property type="protein sequence ID" value="VTR29020.1"/>
    <property type="molecule type" value="Genomic_DNA"/>
</dbReference>
<protein>
    <recommendedName>
        <fullName evidence="3">Protochlamydia outer membrane protein domain-containing protein</fullName>
    </recommendedName>
</protein>
<gene>
    <name evidence="1" type="ORF">NCTC11429_00333</name>
</gene>
<proteinExistence type="predicted"/>